<evidence type="ECO:0000256" key="1">
    <source>
        <dbReference type="SAM" id="MobiDB-lite"/>
    </source>
</evidence>
<name>K9J562_DESRO</name>
<accession>K9J562</accession>
<dbReference type="AlphaFoldDB" id="K9J562"/>
<feature type="region of interest" description="Disordered" evidence="1">
    <location>
        <begin position="137"/>
        <end position="162"/>
    </location>
</feature>
<protein>
    <submittedName>
        <fullName evidence="2">Uncharacterized protein</fullName>
    </submittedName>
</protein>
<organism evidence="2">
    <name type="scientific">Desmodus rotundus</name>
    <name type="common">Vampire bat</name>
    <dbReference type="NCBI Taxonomy" id="9430"/>
    <lineage>
        <taxon>Eukaryota</taxon>
        <taxon>Metazoa</taxon>
        <taxon>Chordata</taxon>
        <taxon>Craniata</taxon>
        <taxon>Vertebrata</taxon>
        <taxon>Euteleostomi</taxon>
        <taxon>Mammalia</taxon>
        <taxon>Eutheria</taxon>
        <taxon>Laurasiatheria</taxon>
        <taxon>Chiroptera</taxon>
        <taxon>Yangochiroptera</taxon>
        <taxon>Phyllostomidae</taxon>
        <taxon>Desmodontinae</taxon>
        <taxon>Desmodus</taxon>
    </lineage>
</organism>
<feature type="region of interest" description="Disordered" evidence="1">
    <location>
        <begin position="179"/>
        <end position="209"/>
    </location>
</feature>
<feature type="region of interest" description="Disordered" evidence="1">
    <location>
        <begin position="227"/>
        <end position="301"/>
    </location>
</feature>
<evidence type="ECO:0000313" key="2">
    <source>
        <dbReference type="EMBL" id="JAA51244.1"/>
    </source>
</evidence>
<sequence>LLCSTRTLRLSSGTQQFRSQSRTQKEFMCTSGGPPFPDFQHLFSTNHSGFPAPQLLNLQPCGTRLRPGDHLTNVGRACWAPLPSGPPPPRSVCLWLPANAFQQSLSLFLCTLCRVRHHREEGWVHLMWAGQLSPEGVSHGPTYTHEAQGAPAPGRTPAHTVSSRELPVALLEAAGVPGVETASVSERSEAGRGGSGAPPGSPGQTITPSTVGLSAARLGRIADTERVYFNTRIPPSQTSGSPRRLGARDAPTLGQGASPQNLHRCRDPRKTSSRCCTGASRAPPRCSASLAGPNADSYFGS</sequence>
<proteinExistence type="evidence at transcript level"/>
<reference evidence="2" key="1">
    <citation type="submission" date="2012-11" db="EMBL/GenBank/DDBJ databases">
        <title>The Vampirome: Transcriptome and Proteome Analysis of the Submandibular and Accessory Glands of the Vampire Bat and Vector of Human Rabies, Desmodus rotundus.</title>
        <authorList>
            <person name="Francischetti I.M.B."/>
            <person name="Assumpcao T.C.F."/>
            <person name="Ma D."/>
            <person name="Vicente E.C."/>
            <person name="Ribeiro J.M.C."/>
        </authorList>
    </citation>
    <scope>NUCLEOTIDE SEQUENCE</scope>
    <source>
        <tissue evidence="2">Salivary gland</tissue>
    </source>
</reference>
<dbReference type="EMBL" id="GABZ01002281">
    <property type="protein sequence ID" value="JAA51244.1"/>
    <property type="molecule type" value="mRNA"/>
</dbReference>
<feature type="non-terminal residue" evidence="2">
    <location>
        <position position="1"/>
    </location>
</feature>